<dbReference type="OrthoDB" id="7869153at2"/>
<dbReference type="STRING" id="46224.B4102_0796"/>
<proteinExistence type="predicted"/>
<evidence type="ECO:0000313" key="1">
    <source>
        <dbReference type="EMBL" id="KYC97141.1"/>
    </source>
</evidence>
<dbReference type="EMBL" id="LQYN01000086">
    <property type="protein sequence ID" value="KYC97141.1"/>
    <property type="molecule type" value="Genomic_DNA"/>
</dbReference>
<protein>
    <recommendedName>
        <fullName evidence="3">ATP-grasp domain-containing protein</fullName>
    </recommendedName>
</protein>
<dbReference type="InterPro" id="IPR026838">
    <property type="entry name" value="YheC/D"/>
</dbReference>
<sequence length="362" mass="41876">MTRLGILTMIPFESNSYFDEMAKRAKEYQIVLFLFSPLSIKPATEMVEGLRYDTVSDKWEVDQFTIPEYLYDRCFYGEDRKSAEARSIVSWLKSNKNIQFLGYGLPNKWRLYETLKDVPAISPYLPKTKKASSPEKILEELKKHDEIIIKPIDGAHGFAVYSIQEINKKIKIRTTKQGNVIEKLFDNVSSVTSWLENLLSKQIFLIQPRLNNFNSMNEPYDLRVFLQKNEEGKWEEKAKAIRAGKKHGLLTNISAGAKVYSFQNLKDITPHLNHNYIQQELNDILKTLPEILEDKFHPLFELGIDIIIAKDQSLWILDMNSKPGRKIVKMIDPNKLESLYSAPLAYCSYLASQNKNVLSNQN</sequence>
<organism evidence="1 2">
    <name type="scientific">Heyndrickxia sporothermodurans</name>
    <dbReference type="NCBI Taxonomy" id="46224"/>
    <lineage>
        <taxon>Bacteria</taxon>
        <taxon>Bacillati</taxon>
        <taxon>Bacillota</taxon>
        <taxon>Bacilli</taxon>
        <taxon>Bacillales</taxon>
        <taxon>Bacillaceae</taxon>
        <taxon>Heyndrickxia</taxon>
    </lineage>
</organism>
<evidence type="ECO:0000313" key="2">
    <source>
        <dbReference type="Proteomes" id="UP000075666"/>
    </source>
</evidence>
<comment type="caution">
    <text evidence="1">The sequence shown here is derived from an EMBL/GenBank/DDBJ whole genome shotgun (WGS) entry which is preliminary data.</text>
</comment>
<keyword evidence="2" id="KW-1185">Reference proteome</keyword>
<dbReference type="Pfam" id="PF14398">
    <property type="entry name" value="ATPgrasp_YheCD"/>
    <property type="match status" value="1"/>
</dbReference>
<dbReference type="Gene3D" id="3.30.470.20">
    <property type="entry name" value="ATP-grasp fold, B domain"/>
    <property type="match status" value="1"/>
</dbReference>
<dbReference type="PATRIC" id="fig|46224.3.peg.4202"/>
<dbReference type="Proteomes" id="UP000075666">
    <property type="component" value="Unassembled WGS sequence"/>
</dbReference>
<reference evidence="1 2" key="1">
    <citation type="submission" date="2016-01" db="EMBL/GenBank/DDBJ databases">
        <title>Genome Sequences of Twelve Sporeforming Bacillus Species Isolated from Foods.</title>
        <authorList>
            <person name="Berendsen E.M."/>
            <person name="Wells-Bennik M.H."/>
            <person name="Krawcyk A.O."/>
            <person name="De Jong A."/>
            <person name="Holsappel S."/>
            <person name="Eijlander R.T."/>
            <person name="Kuipers O.P."/>
        </authorList>
    </citation>
    <scope>NUCLEOTIDE SEQUENCE [LARGE SCALE GENOMIC DNA]</scope>
    <source>
        <strain evidence="1 2">B4102</strain>
    </source>
</reference>
<evidence type="ECO:0008006" key="3">
    <source>
        <dbReference type="Google" id="ProtNLM"/>
    </source>
</evidence>
<name>A0A150KM80_9BACI</name>
<dbReference type="AlphaFoldDB" id="A0A150KM80"/>
<gene>
    <name evidence="1" type="ORF">B4102_0796</name>
</gene>
<dbReference type="SUPFAM" id="SSF56059">
    <property type="entry name" value="Glutathione synthetase ATP-binding domain-like"/>
    <property type="match status" value="1"/>
</dbReference>
<dbReference type="RefSeq" id="WP_066233865.1">
    <property type="nucleotide sequence ID" value="NZ_JBHJSX010000006.1"/>
</dbReference>
<accession>A0A150KM80</accession>